<evidence type="ECO:0000256" key="2">
    <source>
        <dbReference type="ARBA" id="ARBA00022801"/>
    </source>
</evidence>
<dbReference type="STRING" id="264951.A0A443HKQ1"/>
<evidence type="ECO:0000313" key="7">
    <source>
        <dbReference type="EMBL" id="RWQ92385.1"/>
    </source>
</evidence>
<comment type="caution">
    <text evidence="7">The sequence shown here is derived from an EMBL/GenBank/DDBJ whole genome shotgun (WGS) entry which is preliminary data.</text>
</comment>
<keyword evidence="8" id="KW-1185">Reference proteome</keyword>
<dbReference type="VEuPathDB" id="FungiDB:C8Q69DRAFT_478978"/>
<evidence type="ECO:0000259" key="6">
    <source>
        <dbReference type="Pfam" id="PF00150"/>
    </source>
</evidence>
<feature type="signal peptide" evidence="5">
    <location>
        <begin position="1"/>
        <end position="24"/>
    </location>
</feature>
<dbReference type="PANTHER" id="PTHR31263:SF0">
    <property type="entry name" value="CELLULASE FAMILY PROTEIN (AFU_ORTHOLOGUE AFUA_5G14560)"/>
    <property type="match status" value="1"/>
</dbReference>
<dbReference type="SUPFAM" id="SSF51445">
    <property type="entry name" value="(Trans)glycosidases"/>
    <property type="match status" value="1"/>
</dbReference>
<feature type="chain" id="PRO_5019506834" evidence="5">
    <location>
        <begin position="25"/>
        <end position="428"/>
    </location>
</feature>
<dbReference type="InterPro" id="IPR017853">
    <property type="entry name" value="GH"/>
</dbReference>
<dbReference type="EMBL" id="RCNU01000013">
    <property type="protein sequence ID" value="RWQ92385.1"/>
    <property type="molecule type" value="Genomic_DNA"/>
</dbReference>
<keyword evidence="3 4" id="KW-0326">Glycosidase</keyword>
<dbReference type="Proteomes" id="UP000283841">
    <property type="component" value="Unassembled WGS sequence"/>
</dbReference>
<dbReference type="GO" id="GO:0004553">
    <property type="term" value="F:hydrolase activity, hydrolyzing O-glycosyl compounds"/>
    <property type="evidence" value="ECO:0007669"/>
    <property type="project" value="InterPro"/>
</dbReference>
<keyword evidence="5" id="KW-0732">Signal</keyword>
<evidence type="ECO:0000256" key="1">
    <source>
        <dbReference type="ARBA" id="ARBA00005641"/>
    </source>
</evidence>
<dbReference type="Pfam" id="PF00150">
    <property type="entry name" value="Cellulase"/>
    <property type="match status" value="1"/>
</dbReference>
<gene>
    <name evidence="7" type="ORF">C8Q69DRAFT_478978</name>
</gene>
<keyword evidence="2 4" id="KW-0378">Hydrolase</keyword>
<dbReference type="PANTHER" id="PTHR31263">
    <property type="entry name" value="CELLULASE FAMILY PROTEIN (AFU_ORTHOLOGUE AFUA_5G14560)"/>
    <property type="match status" value="1"/>
</dbReference>
<accession>A0A443HKQ1</accession>
<feature type="domain" description="Glycoside hydrolase family 5" evidence="6">
    <location>
        <begin position="60"/>
        <end position="371"/>
    </location>
</feature>
<evidence type="ECO:0000313" key="8">
    <source>
        <dbReference type="Proteomes" id="UP000283841"/>
    </source>
</evidence>
<dbReference type="GO" id="GO:0000272">
    <property type="term" value="P:polysaccharide catabolic process"/>
    <property type="evidence" value="ECO:0007669"/>
    <property type="project" value="InterPro"/>
</dbReference>
<evidence type="ECO:0000256" key="4">
    <source>
        <dbReference type="RuleBase" id="RU361153"/>
    </source>
</evidence>
<protein>
    <submittedName>
        <fullName evidence="7">Glycoside hydrolase family 5 protein</fullName>
    </submittedName>
</protein>
<dbReference type="RefSeq" id="XP_028482030.1">
    <property type="nucleotide sequence ID" value="XM_028631414.1"/>
</dbReference>
<organism evidence="7 8">
    <name type="scientific">Byssochlamys spectabilis</name>
    <name type="common">Paecilomyces variotii</name>
    <dbReference type="NCBI Taxonomy" id="264951"/>
    <lineage>
        <taxon>Eukaryota</taxon>
        <taxon>Fungi</taxon>
        <taxon>Dikarya</taxon>
        <taxon>Ascomycota</taxon>
        <taxon>Pezizomycotina</taxon>
        <taxon>Eurotiomycetes</taxon>
        <taxon>Eurotiomycetidae</taxon>
        <taxon>Eurotiales</taxon>
        <taxon>Thermoascaceae</taxon>
        <taxon>Paecilomyces</taxon>
    </lineage>
</organism>
<name>A0A443HKQ1_BYSSP</name>
<proteinExistence type="inferred from homology"/>
<sequence>MLTLLVSATYFLCLLVQLNQPVIGQLHTSSRWILDSDNHRVKLRCVNWAGHMEVNIPEGLQYQSVDTISTLIANYGFNCVRLTYSIDMALAPNTSVSDAFTLAAVSADVPVSNMTALYQQTLTKNPFLASSTTLGVFAAVIDTLASKGIYTILDNHVSKASWCCDLLDGNGWWDTAAGTNSWNSRYFHTGDWLKGLEFIARFATEHPGVVGMSLRNELRPFPLLQDLNGHKDWYNLVTQAAITVHTANPDVLIIIGGSQSATDLSFVSWNPLNTTAWAGKHVWEFHAYSFTVTNPNPTQSCWVAKAQYGTLSGFVLRRDEPYTGPLFLSEFGVGMTGGPKQGLSDREYKYLSCLVHYMESNDADWAVWAIQGSYYIRSSVIDYDESYGLLTHNWSAWRNPKFSAMLGRMWQVTQGPDKKQLLRVNSRP</sequence>
<dbReference type="InterPro" id="IPR001547">
    <property type="entry name" value="Glyco_hydro_5"/>
</dbReference>
<comment type="similarity">
    <text evidence="1 4">Belongs to the glycosyl hydrolase 5 (cellulase A) family.</text>
</comment>
<reference evidence="7 8" key="1">
    <citation type="journal article" date="2018" name="Front. Microbiol.">
        <title>Genomic and genetic insights into a cosmopolitan fungus, Paecilomyces variotii (Eurotiales).</title>
        <authorList>
            <person name="Urquhart A.S."/>
            <person name="Mondo S.J."/>
            <person name="Makela M.R."/>
            <person name="Hane J.K."/>
            <person name="Wiebenga A."/>
            <person name="He G."/>
            <person name="Mihaltcheva S."/>
            <person name="Pangilinan J."/>
            <person name="Lipzen A."/>
            <person name="Barry K."/>
            <person name="de Vries R.P."/>
            <person name="Grigoriev I.V."/>
            <person name="Idnurm A."/>
        </authorList>
    </citation>
    <scope>NUCLEOTIDE SEQUENCE [LARGE SCALE GENOMIC DNA]</scope>
    <source>
        <strain evidence="7 8">CBS 101075</strain>
    </source>
</reference>
<dbReference type="Gene3D" id="3.20.20.80">
    <property type="entry name" value="Glycosidases"/>
    <property type="match status" value="1"/>
</dbReference>
<dbReference type="AlphaFoldDB" id="A0A443HKQ1"/>
<evidence type="ECO:0000256" key="3">
    <source>
        <dbReference type="ARBA" id="ARBA00023295"/>
    </source>
</evidence>
<dbReference type="GeneID" id="39600691"/>
<evidence type="ECO:0000256" key="5">
    <source>
        <dbReference type="SAM" id="SignalP"/>
    </source>
</evidence>